<gene>
    <name evidence="3" type="ORF">HNQ39_002054</name>
</gene>
<reference evidence="3 4" key="1">
    <citation type="submission" date="2020-08" db="EMBL/GenBank/DDBJ databases">
        <title>Genomic Encyclopedia of Type Strains, Phase IV (KMG-IV): sequencing the most valuable type-strain genomes for metagenomic binning, comparative biology and taxonomic classification.</title>
        <authorList>
            <person name="Goeker M."/>
        </authorList>
    </citation>
    <scope>NUCLEOTIDE SEQUENCE [LARGE SCALE GENOMIC DNA]</scope>
    <source>
        <strain evidence="3 4">DSM 23562</strain>
    </source>
</reference>
<organism evidence="3 4">
    <name type="scientific">Armatimonas rosea</name>
    <dbReference type="NCBI Taxonomy" id="685828"/>
    <lineage>
        <taxon>Bacteria</taxon>
        <taxon>Bacillati</taxon>
        <taxon>Armatimonadota</taxon>
        <taxon>Armatimonadia</taxon>
        <taxon>Armatimonadales</taxon>
        <taxon>Armatimonadaceae</taxon>
        <taxon>Armatimonas</taxon>
    </lineage>
</organism>
<dbReference type="Pfam" id="PF03808">
    <property type="entry name" value="Glyco_tran_WecG"/>
    <property type="match status" value="1"/>
</dbReference>
<dbReference type="CDD" id="cd06533">
    <property type="entry name" value="Glyco_transf_WecG_TagA"/>
    <property type="match status" value="1"/>
</dbReference>
<dbReference type="EMBL" id="JACHGW010000002">
    <property type="protein sequence ID" value="MBB6050263.1"/>
    <property type="molecule type" value="Genomic_DNA"/>
</dbReference>
<dbReference type="AlphaFoldDB" id="A0A7W9SQP1"/>
<keyword evidence="2 3" id="KW-0808">Transferase</keyword>
<dbReference type="GO" id="GO:0047244">
    <property type="term" value="F:N-acetylglucosaminyldiphosphoundecaprenol N-acetyl-beta-D-mannosaminyltransferase activity"/>
    <property type="evidence" value="ECO:0007669"/>
    <property type="project" value="UniProtKB-EC"/>
</dbReference>
<sequence>MAELPPRESITLHGMRIDRVTMEGTLECVASYIASGRPHHIVTADASMVMTYREDKEFAAIVDQAALITSDGAGVLWACKRLNLPVPPKVSGVDLSAMLVELSGKKGWRVFFFGGAPGVAEAAAQKMRERFPDANICGFRDGYYKPDEENTVAEQIAATKPDILLVAMGIPRQEKFILRQKERVGAKVYIGVGGTLDVFSGTVKRAPVWMQRSGLEWFYRIASNPNAARLKKLAALPRFALLTLTKK</sequence>
<evidence type="ECO:0000256" key="2">
    <source>
        <dbReference type="ARBA" id="ARBA00022679"/>
    </source>
</evidence>
<accession>A0A7W9SQP1</accession>
<evidence type="ECO:0000313" key="3">
    <source>
        <dbReference type="EMBL" id="MBB6050263.1"/>
    </source>
</evidence>
<protein>
    <submittedName>
        <fullName evidence="3">N-acetylglucosaminyldiphosphoundecaprenol N-acetyl-beta-D-mannosaminyltransferase</fullName>
        <ecNumber evidence="3">2.4.1.187</ecNumber>
    </submittedName>
</protein>
<dbReference type="Proteomes" id="UP000520814">
    <property type="component" value="Unassembled WGS sequence"/>
</dbReference>
<dbReference type="NCBIfam" id="TIGR00696">
    <property type="entry name" value="wecG_tagA_cpsF"/>
    <property type="match status" value="1"/>
</dbReference>
<dbReference type="RefSeq" id="WP_184194887.1">
    <property type="nucleotide sequence ID" value="NZ_JACHGW010000002.1"/>
</dbReference>
<dbReference type="PANTHER" id="PTHR34136">
    <property type="match status" value="1"/>
</dbReference>
<comment type="caution">
    <text evidence="3">The sequence shown here is derived from an EMBL/GenBank/DDBJ whole genome shotgun (WGS) entry which is preliminary data.</text>
</comment>
<proteinExistence type="predicted"/>
<dbReference type="PANTHER" id="PTHR34136:SF1">
    <property type="entry name" value="UDP-N-ACETYL-D-MANNOSAMINURONIC ACID TRANSFERASE"/>
    <property type="match status" value="1"/>
</dbReference>
<name>A0A7W9SQP1_ARMRO</name>
<dbReference type="EC" id="2.4.1.187" evidence="3"/>
<keyword evidence="1 3" id="KW-0328">Glycosyltransferase</keyword>
<evidence type="ECO:0000313" key="4">
    <source>
        <dbReference type="Proteomes" id="UP000520814"/>
    </source>
</evidence>
<evidence type="ECO:0000256" key="1">
    <source>
        <dbReference type="ARBA" id="ARBA00022676"/>
    </source>
</evidence>
<dbReference type="InterPro" id="IPR004629">
    <property type="entry name" value="WecG_TagA_CpsF"/>
</dbReference>
<keyword evidence="4" id="KW-1185">Reference proteome</keyword>